<dbReference type="PANTHER" id="PTHR43289:SF6">
    <property type="entry name" value="SERINE_THREONINE-PROTEIN KINASE NEKL-3"/>
    <property type="match status" value="1"/>
</dbReference>
<gene>
    <name evidence="8" type="ORF">LZC95_24485</name>
</gene>
<keyword evidence="9" id="KW-1185">Reference proteome</keyword>
<keyword evidence="2 5" id="KW-0547">Nucleotide-binding</keyword>
<dbReference type="RefSeq" id="WP_394850602.1">
    <property type="nucleotide sequence ID" value="NZ_CP089982.1"/>
</dbReference>
<accession>A0ABZ2KMS0</accession>
<dbReference type="InterPro" id="IPR017441">
    <property type="entry name" value="Protein_kinase_ATP_BS"/>
</dbReference>
<dbReference type="InterPro" id="IPR000719">
    <property type="entry name" value="Prot_kinase_dom"/>
</dbReference>
<evidence type="ECO:0000256" key="5">
    <source>
        <dbReference type="PROSITE-ProRule" id="PRU10141"/>
    </source>
</evidence>
<keyword evidence="4 5" id="KW-0067">ATP-binding</keyword>
<dbReference type="InterPro" id="IPR008271">
    <property type="entry name" value="Ser/Thr_kinase_AS"/>
</dbReference>
<dbReference type="PROSITE" id="PS00107">
    <property type="entry name" value="PROTEIN_KINASE_ATP"/>
    <property type="match status" value="1"/>
</dbReference>
<dbReference type="SUPFAM" id="SSF56112">
    <property type="entry name" value="Protein kinase-like (PK-like)"/>
    <property type="match status" value="1"/>
</dbReference>
<evidence type="ECO:0000256" key="2">
    <source>
        <dbReference type="ARBA" id="ARBA00022741"/>
    </source>
</evidence>
<keyword evidence="1" id="KW-0808">Transferase</keyword>
<dbReference type="InterPro" id="IPR011009">
    <property type="entry name" value="Kinase-like_dom_sf"/>
</dbReference>
<dbReference type="Pfam" id="PF00069">
    <property type="entry name" value="Pkinase"/>
    <property type="match status" value="1"/>
</dbReference>
<evidence type="ECO:0000256" key="1">
    <source>
        <dbReference type="ARBA" id="ARBA00022679"/>
    </source>
</evidence>
<dbReference type="PANTHER" id="PTHR43289">
    <property type="entry name" value="MITOGEN-ACTIVATED PROTEIN KINASE KINASE KINASE 20-RELATED"/>
    <property type="match status" value="1"/>
</dbReference>
<dbReference type="Gene3D" id="1.10.510.10">
    <property type="entry name" value="Transferase(Phosphotransferase) domain 1"/>
    <property type="match status" value="1"/>
</dbReference>
<dbReference type="Proteomes" id="UP001379533">
    <property type="component" value="Chromosome"/>
</dbReference>
<feature type="region of interest" description="Disordered" evidence="6">
    <location>
        <begin position="477"/>
        <end position="515"/>
    </location>
</feature>
<dbReference type="PROSITE" id="PS50011">
    <property type="entry name" value="PROTEIN_KINASE_DOM"/>
    <property type="match status" value="1"/>
</dbReference>
<evidence type="ECO:0000259" key="7">
    <source>
        <dbReference type="PROSITE" id="PS50011"/>
    </source>
</evidence>
<evidence type="ECO:0000256" key="3">
    <source>
        <dbReference type="ARBA" id="ARBA00022777"/>
    </source>
</evidence>
<proteinExistence type="predicted"/>
<reference evidence="8 9" key="1">
    <citation type="submission" date="2021-12" db="EMBL/GenBank/DDBJ databases">
        <title>Discovery of the Pendulisporaceae a myxobacterial family with distinct sporulation behavior and unique specialized metabolism.</title>
        <authorList>
            <person name="Garcia R."/>
            <person name="Popoff A."/>
            <person name="Bader C.D."/>
            <person name="Loehr J."/>
            <person name="Walesch S."/>
            <person name="Walt C."/>
            <person name="Boldt J."/>
            <person name="Bunk B."/>
            <person name="Haeckl F.J.F.P.J."/>
            <person name="Gunesch A.P."/>
            <person name="Birkelbach J."/>
            <person name="Nuebel U."/>
            <person name="Pietschmann T."/>
            <person name="Bach T."/>
            <person name="Mueller R."/>
        </authorList>
    </citation>
    <scope>NUCLEOTIDE SEQUENCE [LARGE SCALE GENOMIC DNA]</scope>
    <source>
        <strain evidence="8 9">MSr12523</strain>
    </source>
</reference>
<feature type="compositionally biased region" description="Low complexity" evidence="6">
    <location>
        <begin position="477"/>
        <end position="487"/>
    </location>
</feature>
<feature type="region of interest" description="Disordered" evidence="6">
    <location>
        <begin position="1"/>
        <end position="23"/>
    </location>
</feature>
<feature type="binding site" evidence="5">
    <location>
        <position position="67"/>
    </location>
    <ligand>
        <name>ATP</name>
        <dbReference type="ChEBI" id="CHEBI:30616"/>
    </ligand>
</feature>
<protein>
    <submittedName>
        <fullName evidence="8">Protein kinase</fullName>
    </submittedName>
</protein>
<keyword evidence="3 8" id="KW-0418">Kinase</keyword>
<dbReference type="GO" id="GO:0016301">
    <property type="term" value="F:kinase activity"/>
    <property type="evidence" value="ECO:0007669"/>
    <property type="project" value="UniProtKB-KW"/>
</dbReference>
<feature type="domain" description="Protein kinase" evidence="7">
    <location>
        <begin position="38"/>
        <end position="315"/>
    </location>
</feature>
<organism evidence="8 9">
    <name type="scientific">Pendulispora brunnea</name>
    <dbReference type="NCBI Taxonomy" id="2905690"/>
    <lineage>
        <taxon>Bacteria</taxon>
        <taxon>Pseudomonadati</taxon>
        <taxon>Myxococcota</taxon>
        <taxon>Myxococcia</taxon>
        <taxon>Myxococcales</taxon>
        <taxon>Sorangiineae</taxon>
        <taxon>Pendulisporaceae</taxon>
        <taxon>Pendulispora</taxon>
    </lineage>
</organism>
<name>A0ABZ2KMS0_9BACT</name>
<dbReference type="PROSITE" id="PS00108">
    <property type="entry name" value="PROTEIN_KINASE_ST"/>
    <property type="match status" value="1"/>
</dbReference>
<dbReference type="CDD" id="cd14014">
    <property type="entry name" value="STKc_PknB_like"/>
    <property type="match status" value="1"/>
</dbReference>
<evidence type="ECO:0000313" key="8">
    <source>
        <dbReference type="EMBL" id="WXA99960.1"/>
    </source>
</evidence>
<dbReference type="SMART" id="SM00220">
    <property type="entry name" value="S_TKc"/>
    <property type="match status" value="1"/>
</dbReference>
<evidence type="ECO:0000256" key="6">
    <source>
        <dbReference type="SAM" id="MobiDB-lite"/>
    </source>
</evidence>
<sequence>MSAKKPESLNETPDGGRTPEKHGAKGTLVVGEIIAGKFRVDRILGQGGMGVVVLATHLVLEEQFALKLLRPELAADPEIVERFSREAKACVRIKSEYVARVHDVGMRGDGTPFMVMEYLEGIDLGTALHESGPLPIAEAVEYVVQACEALAQAHAIGIVHRDIKPENLFMVNQMEGWSSIKLLDFGISKAIPAPRSQDFAARNRPGNVRETRMMGTPHYMSPEQMQQLETIDGRSDIWSLGVVLYELLTAHYAWDGATVREVTQAILKGKAPLLEEVRRDAPPGLSHVIERCLEKDPELRYANVAELAIALLPFAPRRARISAERSVSVIRAAGLSRADFKVPTSIHPPSSLASTGPAISSASFPAVISREAPTMPDVSAELAKRAAVEKRTRTLLTVAAGAGIVASGLAIGLLTMQPRPGHDARTPAPSSVGGAALAPATQLLSAAAEAPKAMPAAAVASVEAPVASAASSASAALAASTPATSASGKRRVRPRLNEPPVGAAPADGGEPDLGY</sequence>
<evidence type="ECO:0000313" key="9">
    <source>
        <dbReference type="Proteomes" id="UP001379533"/>
    </source>
</evidence>
<evidence type="ECO:0000256" key="4">
    <source>
        <dbReference type="ARBA" id="ARBA00022840"/>
    </source>
</evidence>
<dbReference type="EMBL" id="CP089982">
    <property type="protein sequence ID" value="WXA99960.1"/>
    <property type="molecule type" value="Genomic_DNA"/>
</dbReference>
<dbReference type="Gene3D" id="3.30.200.20">
    <property type="entry name" value="Phosphorylase Kinase, domain 1"/>
    <property type="match status" value="1"/>
</dbReference>